<evidence type="ECO:0000313" key="8">
    <source>
        <dbReference type="EMBL" id="KKO45233.1"/>
    </source>
</evidence>
<evidence type="ECO:0000256" key="3">
    <source>
        <dbReference type="ARBA" id="ARBA00022630"/>
    </source>
</evidence>
<keyword evidence="2 6" id="KW-0597">Phosphoprotein</keyword>
<dbReference type="STRING" id="336831.WG68_10905"/>
<dbReference type="InterPro" id="IPR010209">
    <property type="entry name" value="Ion_transpt_RnfG/RsxG"/>
</dbReference>
<dbReference type="PIRSF" id="PIRSF006091">
    <property type="entry name" value="E_trnsport_RnfG"/>
    <property type="match status" value="1"/>
</dbReference>
<keyword evidence="4 6" id="KW-0288">FMN</keyword>
<evidence type="ECO:0000256" key="5">
    <source>
        <dbReference type="ARBA" id="ARBA00022982"/>
    </source>
</evidence>
<keyword evidence="3 6" id="KW-0285">Flavoprotein</keyword>
<sequence>MIIPVSKNALILAGIALVCVSILGLVNQLAQPRIAQQQLANKLAILNDVLPQNSASASLLADCVLVTQPQLLGRPTPQAVYRLRDGEQISAFVVETTAPDGYSGNIDLMVAVTPDGTILGSRVLNHQETPGLGDKIERRRSAWIDSFSGQQVSQANKNNWAVKKDGGQFDQFTGATITPRAVIAAIYNAGLFVQQQPELASRSANCEASL</sequence>
<keyword evidence="6" id="KW-1278">Translocase</keyword>
<keyword evidence="6" id="KW-1003">Cell membrane</keyword>
<dbReference type="PATRIC" id="fig|336831.14.peg.386"/>
<dbReference type="EMBL" id="LAHO01000010">
    <property type="protein sequence ID" value="KKO45233.1"/>
    <property type="molecule type" value="Genomic_DNA"/>
</dbReference>
<keyword evidence="5 6" id="KW-0249">Electron transport</keyword>
<keyword evidence="6" id="KW-0812">Transmembrane</keyword>
<evidence type="ECO:0000256" key="2">
    <source>
        <dbReference type="ARBA" id="ARBA00022553"/>
    </source>
</evidence>
<dbReference type="GO" id="GO:0022900">
    <property type="term" value="P:electron transport chain"/>
    <property type="evidence" value="ECO:0007669"/>
    <property type="project" value="UniProtKB-UniRule"/>
</dbReference>
<evidence type="ECO:0000256" key="4">
    <source>
        <dbReference type="ARBA" id="ARBA00022643"/>
    </source>
</evidence>
<evidence type="ECO:0000313" key="9">
    <source>
        <dbReference type="Proteomes" id="UP000034228"/>
    </source>
</evidence>
<organism evidence="8 9">
    <name type="scientific">Arsukibacterium ikkense</name>
    <dbReference type="NCBI Taxonomy" id="336831"/>
    <lineage>
        <taxon>Bacteria</taxon>
        <taxon>Pseudomonadati</taxon>
        <taxon>Pseudomonadota</taxon>
        <taxon>Gammaproteobacteria</taxon>
        <taxon>Chromatiales</taxon>
        <taxon>Chromatiaceae</taxon>
        <taxon>Arsukibacterium</taxon>
    </lineage>
</organism>
<gene>
    <name evidence="6" type="primary">rnfG</name>
    <name evidence="8" type="ORF">WG68_10905</name>
</gene>
<dbReference type="GO" id="GO:0010181">
    <property type="term" value="F:FMN binding"/>
    <property type="evidence" value="ECO:0007669"/>
    <property type="project" value="InterPro"/>
</dbReference>
<keyword evidence="1 6" id="KW-0813">Transport</keyword>
<dbReference type="EC" id="7.-.-.-" evidence="6"/>
<dbReference type="NCBIfam" id="TIGR01947">
    <property type="entry name" value="rnfG"/>
    <property type="match status" value="1"/>
</dbReference>
<proteinExistence type="inferred from homology"/>
<dbReference type="PANTHER" id="PTHR36118">
    <property type="entry name" value="ION-TRANSLOCATING OXIDOREDUCTASE COMPLEX SUBUNIT G"/>
    <property type="match status" value="1"/>
</dbReference>
<feature type="domain" description="FMN-binding" evidence="7">
    <location>
        <begin position="101"/>
        <end position="193"/>
    </location>
</feature>
<comment type="subcellular location">
    <subcellularLocation>
        <location evidence="6">Cell inner membrane</location>
        <topology evidence="6">Single-pass membrane protein</topology>
    </subcellularLocation>
</comment>
<name>A0A0M2V7V2_9GAMM</name>
<keyword evidence="9" id="KW-1185">Reference proteome</keyword>
<dbReference type="Proteomes" id="UP000034228">
    <property type="component" value="Unassembled WGS sequence"/>
</dbReference>
<keyword evidence="6" id="KW-0472">Membrane</keyword>
<dbReference type="GO" id="GO:0009055">
    <property type="term" value="F:electron transfer activity"/>
    <property type="evidence" value="ECO:0007669"/>
    <property type="project" value="InterPro"/>
</dbReference>
<dbReference type="NCBIfam" id="NF002519">
    <property type="entry name" value="PRK01908.1"/>
    <property type="match status" value="1"/>
</dbReference>
<accession>A0A0M2V7V2</accession>
<protein>
    <recommendedName>
        <fullName evidence="6">Ion-translocating oxidoreductase complex subunit G</fullName>
        <ecNumber evidence="6">7.-.-.-</ecNumber>
    </recommendedName>
    <alternativeName>
        <fullName evidence="6">Rnf electron transport complex subunit G</fullName>
    </alternativeName>
</protein>
<comment type="function">
    <text evidence="6">Part of a membrane-bound complex that couples electron transfer with translocation of ions across the membrane.</text>
</comment>
<feature type="modified residue" description="FMN phosphoryl threonine" evidence="6">
    <location>
        <position position="176"/>
    </location>
</feature>
<dbReference type="SMART" id="SM00900">
    <property type="entry name" value="FMN_bind"/>
    <property type="match status" value="1"/>
</dbReference>
<keyword evidence="6" id="KW-1133">Transmembrane helix</keyword>
<dbReference type="AlphaFoldDB" id="A0A0M2V7V2"/>
<dbReference type="RefSeq" id="WP_046557728.1">
    <property type="nucleotide sequence ID" value="NZ_LAHO01000010.1"/>
</dbReference>
<comment type="cofactor">
    <cofactor evidence="6">
        <name>FMN</name>
        <dbReference type="ChEBI" id="CHEBI:58210"/>
    </cofactor>
</comment>
<dbReference type="OrthoDB" id="9784165at2"/>
<comment type="caution">
    <text evidence="8">The sequence shown here is derived from an EMBL/GenBank/DDBJ whole genome shotgun (WGS) entry which is preliminary data.</text>
</comment>
<comment type="similarity">
    <text evidence="6">Belongs to the RnfG family.</text>
</comment>
<evidence type="ECO:0000259" key="7">
    <source>
        <dbReference type="SMART" id="SM00900"/>
    </source>
</evidence>
<evidence type="ECO:0000256" key="1">
    <source>
        <dbReference type="ARBA" id="ARBA00022448"/>
    </source>
</evidence>
<dbReference type="Pfam" id="PF04205">
    <property type="entry name" value="FMN_bind"/>
    <property type="match status" value="1"/>
</dbReference>
<dbReference type="HAMAP" id="MF_00479">
    <property type="entry name" value="RsxG_RnfG"/>
    <property type="match status" value="1"/>
</dbReference>
<dbReference type="InterPro" id="IPR007329">
    <property type="entry name" value="FMN-bd"/>
</dbReference>
<reference evidence="8 9" key="1">
    <citation type="submission" date="2015-03" db="EMBL/GenBank/DDBJ databases">
        <title>Draft genome sequences of two protease-producing strains of Arsukibacterium isolated from two cold and alkaline environments.</title>
        <authorList>
            <person name="Lylloff J.E."/>
            <person name="Skov L.B."/>
            <person name="Jepsen M."/>
            <person name="Hallin P.F."/>
            <person name="Sorensen S.J."/>
            <person name="Stougaard P."/>
            <person name="Glaring M.A."/>
        </authorList>
    </citation>
    <scope>NUCLEOTIDE SEQUENCE [LARGE SCALE GENOMIC DNA]</scope>
    <source>
        <strain evidence="8 9">GCM72</strain>
    </source>
</reference>
<dbReference type="GO" id="GO:0005886">
    <property type="term" value="C:plasma membrane"/>
    <property type="evidence" value="ECO:0007669"/>
    <property type="project" value="UniProtKB-SubCell"/>
</dbReference>
<dbReference type="PANTHER" id="PTHR36118:SF1">
    <property type="entry name" value="ION-TRANSLOCATING OXIDOREDUCTASE COMPLEX SUBUNIT G"/>
    <property type="match status" value="1"/>
</dbReference>
<evidence type="ECO:0000256" key="6">
    <source>
        <dbReference type="HAMAP-Rule" id="MF_00479"/>
    </source>
</evidence>
<comment type="subunit">
    <text evidence="6">The complex is composed of six subunits: RnfA, RnfB, RnfC, RnfD, RnfE and RnfG.</text>
</comment>
<keyword evidence="6" id="KW-0997">Cell inner membrane</keyword>